<gene>
    <name evidence="10" type="primary">MADS33</name>
</gene>
<dbReference type="PROSITE" id="PS50066">
    <property type="entry name" value="MADS_BOX_2"/>
    <property type="match status" value="1"/>
</dbReference>
<dbReference type="InterPro" id="IPR002100">
    <property type="entry name" value="TF_MADSbox"/>
</dbReference>
<reference evidence="10" key="1">
    <citation type="journal article" date="2024" name="Front. Plant Sci.">
        <title>Genome-wide analysis of the MADS-box gene family of sea buckthorn (Hippophae rhamnoides ssp. sinensis) and their potential role in floral organ development.</title>
        <authorList>
            <person name="Zhao J."/>
            <person name="Xu Y."/>
            <person name="Zhang Z."/>
            <person name="Zhao M."/>
            <person name="Li K."/>
            <person name="Wang F."/>
            <person name="Sun K."/>
        </authorList>
    </citation>
    <scope>NUCLEOTIDE SEQUENCE</scope>
</reference>
<evidence type="ECO:0000259" key="8">
    <source>
        <dbReference type="PROSITE" id="PS50066"/>
    </source>
</evidence>
<keyword evidence="3" id="KW-0238">DNA-binding</keyword>
<dbReference type="GO" id="GO:0000977">
    <property type="term" value="F:RNA polymerase II transcription regulatory region sequence-specific DNA binding"/>
    <property type="evidence" value="ECO:0007669"/>
    <property type="project" value="InterPro"/>
</dbReference>
<protein>
    <submittedName>
        <fullName evidence="10">MADS33</fullName>
    </submittedName>
</protein>
<comment type="subcellular location">
    <subcellularLocation>
        <location evidence="1">Nucleus</location>
    </subcellularLocation>
</comment>
<dbReference type="PROSITE" id="PS51297">
    <property type="entry name" value="K_BOX"/>
    <property type="match status" value="1"/>
</dbReference>
<dbReference type="Gene3D" id="3.40.1810.10">
    <property type="entry name" value="Transcription factor, MADS-box"/>
    <property type="match status" value="1"/>
</dbReference>
<name>A0AAU7LJC8_9ROSA</name>
<dbReference type="GO" id="GO:0045944">
    <property type="term" value="P:positive regulation of transcription by RNA polymerase II"/>
    <property type="evidence" value="ECO:0007669"/>
    <property type="project" value="InterPro"/>
</dbReference>
<dbReference type="Pfam" id="PF01486">
    <property type="entry name" value="K-box"/>
    <property type="match status" value="1"/>
</dbReference>
<dbReference type="AlphaFoldDB" id="A0AAU7LJC8"/>
<evidence type="ECO:0000256" key="3">
    <source>
        <dbReference type="ARBA" id="ARBA00023125"/>
    </source>
</evidence>
<keyword evidence="4" id="KW-0804">Transcription</keyword>
<evidence type="ECO:0000259" key="9">
    <source>
        <dbReference type="PROSITE" id="PS51297"/>
    </source>
</evidence>
<dbReference type="GO" id="GO:0046983">
    <property type="term" value="F:protein dimerization activity"/>
    <property type="evidence" value="ECO:0007669"/>
    <property type="project" value="InterPro"/>
</dbReference>
<feature type="domain" description="K-box" evidence="9">
    <location>
        <begin position="103"/>
        <end position="200"/>
    </location>
</feature>
<accession>A0AAU7LJC8</accession>
<feature type="coiled-coil region" evidence="6">
    <location>
        <begin position="103"/>
        <end position="130"/>
    </location>
</feature>
<evidence type="ECO:0000256" key="5">
    <source>
        <dbReference type="ARBA" id="ARBA00023242"/>
    </source>
</evidence>
<evidence type="ECO:0000256" key="4">
    <source>
        <dbReference type="ARBA" id="ARBA00023163"/>
    </source>
</evidence>
<dbReference type="InterPro" id="IPR036879">
    <property type="entry name" value="TF_MADSbox_sf"/>
</dbReference>
<sequence>MGRGKIEIKKIENANSRQVTFSKRRAGLLKKAHELAVLCDAEVAVIIFSNTGKLFEFSSSGVMIATDACFLDPVGFCSMKRTLARYNKCLESPETAIIEYKEEKLDSKEVDALKDEIAKLQQKQSRLLGKDLTGLSLKELQQLEHQLSEGLLSVKERKEQLLIEQLEQSRVQEQRALLENETLRKQARVFLLHVEELRCLFPQTEYQVPSYLDYYPLEKKIHLLNNHVISPDLTSMEKGDSDTTLHLGLPSDVNRKRKTPEDEMHSNDSGSHMGLL</sequence>
<evidence type="ECO:0000256" key="1">
    <source>
        <dbReference type="ARBA" id="ARBA00004123"/>
    </source>
</evidence>
<evidence type="ECO:0000313" key="10">
    <source>
        <dbReference type="EMBL" id="XBP28228.1"/>
    </source>
</evidence>
<dbReference type="InterPro" id="IPR033896">
    <property type="entry name" value="MEF2-like_N"/>
</dbReference>
<dbReference type="PANTHER" id="PTHR48019">
    <property type="entry name" value="SERUM RESPONSE FACTOR HOMOLOG"/>
    <property type="match status" value="1"/>
</dbReference>
<dbReference type="PROSITE" id="PS00350">
    <property type="entry name" value="MADS_BOX_1"/>
    <property type="match status" value="1"/>
</dbReference>
<dbReference type="PRINTS" id="PR00404">
    <property type="entry name" value="MADSDOMAIN"/>
</dbReference>
<keyword evidence="2" id="KW-0805">Transcription regulation</keyword>
<dbReference type="EMBL" id="PP400868">
    <property type="protein sequence ID" value="XBP28228.1"/>
    <property type="molecule type" value="mRNA"/>
</dbReference>
<organism evidence="10">
    <name type="scientific">Hippophae rhamnoides</name>
    <name type="common">sea-buckthorn</name>
    <dbReference type="NCBI Taxonomy" id="193516"/>
    <lineage>
        <taxon>Eukaryota</taxon>
        <taxon>Viridiplantae</taxon>
        <taxon>Streptophyta</taxon>
        <taxon>Embryophyta</taxon>
        <taxon>Tracheophyta</taxon>
        <taxon>Spermatophyta</taxon>
        <taxon>Magnoliopsida</taxon>
        <taxon>eudicotyledons</taxon>
        <taxon>Gunneridae</taxon>
        <taxon>Pentapetalae</taxon>
        <taxon>rosids</taxon>
        <taxon>fabids</taxon>
        <taxon>Rosales</taxon>
        <taxon>Elaeagnaceae</taxon>
        <taxon>Hippophae</taxon>
    </lineage>
</organism>
<dbReference type="SUPFAM" id="SSF55455">
    <property type="entry name" value="SRF-like"/>
    <property type="match status" value="1"/>
</dbReference>
<dbReference type="GO" id="GO:0005634">
    <property type="term" value="C:nucleus"/>
    <property type="evidence" value="ECO:0007669"/>
    <property type="project" value="UniProtKB-SubCell"/>
</dbReference>
<feature type="region of interest" description="Disordered" evidence="7">
    <location>
        <begin position="235"/>
        <end position="276"/>
    </location>
</feature>
<proteinExistence type="evidence at transcript level"/>
<dbReference type="SMART" id="SM00432">
    <property type="entry name" value="MADS"/>
    <property type="match status" value="1"/>
</dbReference>
<evidence type="ECO:0000256" key="2">
    <source>
        <dbReference type="ARBA" id="ARBA00023015"/>
    </source>
</evidence>
<dbReference type="CDD" id="cd00265">
    <property type="entry name" value="MADS_MEF2_like"/>
    <property type="match status" value="1"/>
</dbReference>
<evidence type="ECO:0000256" key="6">
    <source>
        <dbReference type="SAM" id="Coils"/>
    </source>
</evidence>
<feature type="domain" description="MADS-box" evidence="8">
    <location>
        <begin position="1"/>
        <end position="61"/>
    </location>
</feature>
<dbReference type="Pfam" id="PF00319">
    <property type="entry name" value="SRF-TF"/>
    <property type="match status" value="1"/>
</dbReference>
<reference evidence="10" key="2">
    <citation type="submission" date="2024-02" db="EMBL/GenBank/DDBJ databases">
        <authorList>
            <person name="Xu Y."/>
            <person name="Zhao J."/>
        </authorList>
    </citation>
    <scope>NUCLEOTIDE SEQUENCE</scope>
</reference>
<dbReference type="GO" id="GO:0003700">
    <property type="term" value="F:DNA-binding transcription factor activity"/>
    <property type="evidence" value="ECO:0007669"/>
    <property type="project" value="InterPro"/>
</dbReference>
<keyword evidence="5" id="KW-0539">Nucleus</keyword>
<evidence type="ECO:0000256" key="7">
    <source>
        <dbReference type="SAM" id="MobiDB-lite"/>
    </source>
</evidence>
<dbReference type="InterPro" id="IPR050142">
    <property type="entry name" value="MADS-box/MEF2_TF"/>
</dbReference>
<dbReference type="InterPro" id="IPR002487">
    <property type="entry name" value="TF_Kbox"/>
</dbReference>
<keyword evidence="6" id="KW-0175">Coiled coil</keyword>